<evidence type="ECO:0000256" key="2">
    <source>
        <dbReference type="ARBA" id="ARBA00023125"/>
    </source>
</evidence>
<dbReference type="CDD" id="cd06170">
    <property type="entry name" value="LuxR_C_like"/>
    <property type="match status" value="1"/>
</dbReference>
<dbReference type="Pfam" id="PF00196">
    <property type="entry name" value="GerE"/>
    <property type="match status" value="1"/>
</dbReference>
<gene>
    <name evidence="5" type="ORF">EZE20_02370</name>
</gene>
<reference evidence="5 6" key="1">
    <citation type="submission" date="2019-02" db="EMBL/GenBank/DDBJ databases">
        <title>Arundinibacter roseus gen. nov., sp. nov., a new member of the family Cytophagaceae.</title>
        <authorList>
            <person name="Szuroczki S."/>
            <person name="Khayer B."/>
            <person name="Sproer C."/>
            <person name="Toumi M."/>
            <person name="Szabo A."/>
            <person name="Felfoldi T."/>
            <person name="Schumann P."/>
            <person name="Toth E."/>
        </authorList>
    </citation>
    <scope>NUCLEOTIDE SEQUENCE [LARGE SCALE GENOMIC DNA]</scope>
    <source>
        <strain evidence="5 6">DMA-k-7a</strain>
    </source>
</reference>
<dbReference type="PROSITE" id="PS50043">
    <property type="entry name" value="HTH_LUXR_2"/>
    <property type="match status" value="1"/>
</dbReference>
<dbReference type="InterPro" id="IPR016032">
    <property type="entry name" value="Sig_transdc_resp-reg_C-effctor"/>
</dbReference>
<keyword evidence="3" id="KW-0804">Transcription</keyword>
<accession>A0A4R4KLN8</accession>
<evidence type="ECO:0000313" key="6">
    <source>
        <dbReference type="Proteomes" id="UP000295706"/>
    </source>
</evidence>
<dbReference type="EMBL" id="SMJU01000001">
    <property type="protein sequence ID" value="TDB69198.1"/>
    <property type="molecule type" value="Genomic_DNA"/>
</dbReference>
<protein>
    <submittedName>
        <fullName evidence="5">LuxR family transcriptional regulator</fullName>
    </submittedName>
</protein>
<feature type="domain" description="HTH luxR-type" evidence="4">
    <location>
        <begin position="204"/>
        <end position="269"/>
    </location>
</feature>
<dbReference type="InterPro" id="IPR036388">
    <property type="entry name" value="WH-like_DNA-bd_sf"/>
</dbReference>
<organism evidence="5 6">
    <name type="scientific">Arundinibacter roseus</name>
    <dbReference type="NCBI Taxonomy" id="2070510"/>
    <lineage>
        <taxon>Bacteria</taxon>
        <taxon>Pseudomonadati</taxon>
        <taxon>Bacteroidota</taxon>
        <taxon>Cytophagia</taxon>
        <taxon>Cytophagales</taxon>
        <taxon>Spirosomataceae</taxon>
        <taxon>Arundinibacter</taxon>
    </lineage>
</organism>
<dbReference type="RefSeq" id="WP_132114056.1">
    <property type="nucleotide sequence ID" value="NZ_SMJU01000001.1"/>
</dbReference>
<dbReference type="Gene3D" id="1.10.10.10">
    <property type="entry name" value="Winged helix-like DNA-binding domain superfamily/Winged helix DNA-binding domain"/>
    <property type="match status" value="1"/>
</dbReference>
<dbReference type="OrthoDB" id="1727128at2"/>
<dbReference type="Proteomes" id="UP000295706">
    <property type="component" value="Unassembled WGS sequence"/>
</dbReference>
<dbReference type="GO" id="GO:0006355">
    <property type="term" value="P:regulation of DNA-templated transcription"/>
    <property type="evidence" value="ECO:0007669"/>
    <property type="project" value="InterPro"/>
</dbReference>
<keyword evidence="6" id="KW-1185">Reference proteome</keyword>
<evidence type="ECO:0000259" key="4">
    <source>
        <dbReference type="PROSITE" id="PS50043"/>
    </source>
</evidence>
<dbReference type="SMART" id="SM00421">
    <property type="entry name" value="HTH_LUXR"/>
    <property type="match status" value="1"/>
</dbReference>
<evidence type="ECO:0000256" key="1">
    <source>
        <dbReference type="ARBA" id="ARBA00023015"/>
    </source>
</evidence>
<keyword evidence="2" id="KW-0238">DNA-binding</keyword>
<evidence type="ECO:0000313" key="5">
    <source>
        <dbReference type="EMBL" id="TDB69198.1"/>
    </source>
</evidence>
<evidence type="ECO:0000256" key="3">
    <source>
        <dbReference type="ARBA" id="ARBA00023163"/>
    </source>
</evidence>
<dbReference type="PRINTS" id="PR00038">
    <property type="entry name" value="HTHLUXR"/>
</dbReference>
<dbReference type="AlphaFoldDB" id="A0A4R4KLN8"/>
<name>A0A4R4KLN8_9BACT</name>
<keyword evidence="1" id="KW-0805">Transcription regulation</keyword>
<comment type="caution">
    <text evidence="5">The sequence shown here is derived from an EMBL/GenBank/DDBJ whole genome shotgun (WGS) entry which is preliminary data.</text>
</comment>
<dbReference type="SUPFAM" id="SSF46894">
    <property type="entry name" value="C-terminal effector domain of the bipartite response regulators"/>
    <property type="match status" value="1"/>
</dbReference>
<dbReference type="InterPro" id="IPR000792">
    <property type="entry name" value="Tscrpt_reg_LuxR_C"/>
</dbReference>
<sequence length="272" mass="30984">MPDNFAIKQKRFPIPPESGLTGMIPIPKESQKVIPISYPLPEGLDLPGEFSTFQLTDILHGAVLLADSATLHVHPTSNGTTHFLGRTLDESILTYLYKNATIEQFHVVDQLAQWLDMHKAQIPFFYKDKFELIVSGIKIQHADGHWVSLHAHVIPYHGSKKPTATFCITLREITYLLDSRDVWARLSFGGLEKTAFAWHSSYEIQKNKDLLSDREKQILFLIRQQKTDQEIGDLLYISKHTVHQHRKNMIARLGVVDSTALIELALLTRLLN</sequence>
<dbReference type="PANTHER" id="PTHR44688">
    <property type="entry name" value="DNA-BINDING TRANSCRIPTIONAL ACTIVATOR DEVR_DOSR"/>
    <property type="match status" value="1"/>
</dbReference>
<dbReference type="PANTHER" id="PTHR44688:SF16">
    <property type="entry name" value="DNA-BINDING TRANSCRIPTIONAL ACTIVATOR DEVR_DOSR"/>
    <property type="match status" value="1"/>
</dbReference>
<proteinExistence type="predicted"/>
<dbReference type="GO" id="GO:0003677">
    <property type="term" value="F:DNA binding"/>
    <property type="evidence" value="ECO:0007669"/>
    <property type="project" value="UniProtKB-KW"/>
</dbReference>